<feature type="region of interest" description="Disordered" evidence="2">
    <location>
        <begin position="477"/>
        <end position="536"/>
    </location>
</feature>
<dbReference type="eggNOG" id="COG2124">
    <property type="taxonomic scope" value="Bacteria"/>
</dbReference>
<evidence type="ECO:0000256" key="2">
    <source>
        <dbReference type="SAM" id="MobiDB-lite"/>
    </source>
</evidence>
<feature type="compositionally biased region" description="Low complexity" evidence="2">
    <location>
        <begin position="503"/>
        <end position="528"/>
    </location>
</feature>
<dbReference type="InterPro" id="IPR002397">
    <property type="entry name" value="Cyt_P450_B"/>
</dbReference>
<dbReference type="GO" id="GO:0020037">
    <property type="term" value="F:heme binding"/>
    <property type="evidence" value="ECO:0007669"/>
    <property type="project" value="InterPro"/>
</dbReference>
<feature type="compositionally biased region" description="Pro residues" evidence="2">
    <location>
        <begin position="41"/>
        <end position="56"/>
    </location>
</feature>
<dbReference type="GO" id="GO:0005506">
    <property type="term" value="F:iron ion binding"/>
    <property type="evidence" value="ECO:0007669"/>
    <property type="project" value="InterPro"/>
</dbReference>
<feature type="region of interest" description="Disordered" evidence="2">
    <location>
        <begin position="1"/>
        <end position="66"/>
    </location>
</feature>
<dbReference type="SUPFAM" id="SSF48264">
    <property type="entry name" value="Cytochrome P450"/>
    <property type="match status" value="1"/>
</dbReference>
<feature type="compositionally biased region" description="Low complexity" evidence="2">
    <location>
        <begin position="22"/>
        <end position="40"/>
    </location>
</feature>
<gene>
    <name evidence="3" type="ORF">Strvi_7411</name>
</gene>
<proteinExistence type="inferred from homology"/>
<evidence type="ECO:0000256" key="1">
    <source>
        <dbReference type="ARBA" id="ARBA00010617"/>
    </source>
</evidence>
<protein>
    <submittedName>
        <fullName evidence="3">Cytochrome P450</fullName>
    </submittedName>
</protein>
<dbReference type="GO" id="GO:0016705">
    <property type="term" value="F:oxidoreductase activity, acting on paired donors, with incorporation or reduction of molecular oxygen"/>
    <property type="evidence" value="ECO:0007669"/>
    <property type="project" value="InterPro"/>
</dbReference>
<dbReference type="GO" id="GO:0004497">
    <property type="term" value="F:monooxygenase activity"/>
    <property type="evidence" value="ECO:0007669"/>
    <property type="project" value="InterPro"/>
</dbReference>
<name>G2P6V1_STRV4</name>
<dbReference type="AlphaFoldDB" id="G2P6V1"/>
<evidence type="ECO:0000313" key="4">
    <source>
        <dbReference type="Proteomes" id="UP000008703"/>
    </source>
</evidence>
<evidence type="ECO:0000313" key="3">
    <source>
        <dbReference type="EMBL" id="AEM86764.1"/>
    </source>
</evidence>
<feature type="compositionally biased region" description="Pro residues" evidence="2">
    <location>
        <begin position="11"/>
        <end position="21"/>
    </location>
</feature>
<keyword evidence="4" id="KW-1185">Reference proteome</keyword>
<dbReference type="PRINTS" id="PR00359">
    <property type="entry name" value="BP450"/>
</dbReference>
<reference evidence="3" key="1">
    <citation type="submission" date="2011-08" db="EMBL/GenBank/DDBJ databases">
        <title>Complete sequence of chromosome of Streptomyces violaceusniger Tu 4113.</title>
        <authorList>
            <consortium name="US DOE Joint Genome Institute"/>
            <person name="Lucas S."/>
            <person name="Han J."/>
            <person name="Lapidus A."/>
            <person name="Cheng J.-F."/>
            <person name="Goodwin L."/>
            <person name="Pitluck S."/>
            <person name="Peters L."/>
            <person name="Ivanova N."/>
            <person name="Daligault H."/>
            <person name="Detter J.C."/>
            <person name="Han C."/>
            <person name="Tapia R."/>
            <person name="Land M."/>
            <person name="Hauser L."/>
            <person name="Kyrpides N."/>
            <person name="Ivanova N."/>
            <person name="Pagani I."/>
            <person name="Hagen A."/>
            <person name="Katz L."/>
            <person name="Fiedler H.-P."/>
            <person name="Keasling J."/>
            <person name="Fortman J."/>
            <person name="Woyke T."/>
        </authorList>
    </citation>
    <scope>NUCLEOTIDE SEQUENCE [LARGE SCALE GENOMIC DNA]</scope>
    <source>
        <strain evidence="3">Tu 4113</strain>
    </source>
</reference>
<dbReference type="PANTHER" id="PTHR46696">
    <property type="entry name" value="P450, PUTATIVE (EUROFUNG)-RELATED"/>
    <property type="match status" value="1"/>
</dbReference>
<dbReference type="HOGENOM" id="CLU_033716_1_2_11"/>
<comment type="similarity">
    <text evidence="1">Belongs to the cytochrome P450 family.</text>
</comment>
<dbReference type="EMBL" id="CP002994">
    <property type="protein sequence ID" value="AEM86764.1"/>
    <property type="molecule type" value="Genomic_DNA"/>
</dbReference>
<dbReference type="Gene3D" id="1.10.630.10">
    <property type="entry name" value="Cytochrome P450"/>
    <property type="match status" value="1"/>
</dbReference>
<dbReference type="InterPro" id="IPR036396">
    <property type="entry name" value="Cyt_P450_sf"/>
</dbReference>
<accession>G2P6V1</accession>
<dbReference type="KEGG" id="svl:Strvi_7411"/>
<dbReference type="PANTHER" id="PTHR46696:SF1">
    <property type="entry name" value="CYTOCHROME P450 YJIB-RELATED"/>
    <property type="match status" value="1"/>
</dbReference>
<organism evidence="3 4">
    <name type="scientific">Streptomyces violaceusniger (strain Tu 4113)</name>
    <dbReference type="NCBI Taxonomy" id="653045"/>
    <lineage>
        <taxon>Bacteria</taxon>
        <taxon>Bacillati</taxon>
        <taxon>Actinomycetota</taxon>
        <taxon>Actinomycetes</taxon>
        <taxon>Kitasatosporales</taxon>
        <taxon>Streptomycetaceae</taxon>
        <taxon>Streptomyces</taxon>
        <taxon>Streptomyces violaceusniger group</taxon>
    </lineage>
</organism>
<dbReference type="CDD" id="cd20623">
    <property type="entry name" value="CYP_unk"/>
    <property type="match status" value="1"/>
</dbReference>
<sequence>MTSPTRDSAPTPGPDSGPTPGPDSGATPGPDSAPAAGPDSAPIPDPAAGPTPPPGCPAHSGRAPAGERLESLHGPEFAADPAATYARLRDHGHIAPVELSPGVPVSLVTSYQTALDILRSPETFSKDARHWQALADGTIPLDNPVVPMMMYRPNALCSDGEAHHRLRAAISDTLDRLDIHALRRYVERSADFLIDLFGPKGEADLLKEYSARLPLLVFQQLFGCPPELSDKLVRALSALFEITEDSEQANVLLAETLFELIALKRATPGPDMTSWLIAHPSELTDEELVHQIVVLVGAGTQPQQNLICNGLLLLLSDERFAGALAGGTMLIEDALNEVLWKDPPLANFCIHYPRHDVTVDGHRLPKGEPVVISLAAANNDPYLLSNRRGNRAHLAWSAGPHTCPAKDPAQVIAAVAIEKLLDRLPDLELAVPAEELEWRPGPFHRALAALPVRYPRTAAKSDEALAEMVAAATATGAGAVGSTPPVAGKNTGQAGETSSHDGPAGTAPSADDTDSSATTSTATAPQSGSEHEARRRWWKSLAQWWRRG</sequence>
<dbReference type="Proteomes" id="UP000008703">
    <property type="component" value="Chromosome"/>
</dbReference>
<dbReference type="RefSeq" id="WP_014060236.1">
    <property type="nucleotide sequence ID" value="NC_015957.1"/>
</dbReference>